<reference evidence="3" key="1">
    <citation type="submission" date="2017-05" db="EMBL/GenBank/DDBJ databases">
        <authorList>
            <person name="Sharma S."/>
            <person name="Sidhu C."/>
            <person name="Pinnaka A.K."/>
        </authorList>
    </citation>
    <scope>NUCLEOTIDE SEQUENCE [LARGE SCALE GENOMIC DNA]</scope>
    <source>
        <strain evidence="3">AK93</strain>
    </source>
</reference>
<gene>
    <name evidence="2" type="ORF">CAL65_03915</name>
</gene>
<evidence type="ECO:0000313" key="2">
    <source>
        <dbReference type="EMBL" id="RFA38505.1"/>
    </source>
</evidence>
<dbReference type="PROSITE" id="PS00571">
    <property type="entry name" value="AMIDASES"/>
    <property type="match status" value="1"/>
</dbReference>
<name>A0A3E0WZZ8_9GAMM</name>
<dbReference type="AlphaFoldDB" id="A0A3E0WZZ8"/>
<dbReference type="PANTHER" id="PTHR46310">
    <property type="entry name" value="AMIDASE 1"/>
    <property type="match status" value="1"/>
</dbReference>
<evidence type="ECO:0000259" key="1">
    <source>
        <dbReference type="Pfam" id="PF01425"/>
    </source>
</evidence>
<dbReference type="Pfam" id="PF01425">
    <property type="entry name" value="Amidase"/>
    <property type="match status" value="1"/>
</dbReference>
<evidence type="ECO:0000313" key="3">
    <source>
        <dbReference type="Proteomes" id="UP000256763"/>
    </source>
</evidence>
<dbReference type="Proteomes" id="UP000256763">
    <property type="component" value="Unassembled WGS sequence"/>
</dbReference>
<keyword evidence="3" id="KW-1185">Reference proteome</keyword>
<dbReference type="SUPFAM" id="SSF75304">
    <property type="entry name" value="Amidase signature (AS) enzymes"/>
    <property type="match status" value="1"/>
</dbReference>
<dbReference type="Gene3D" id="3.90.1300.10">
    <property type="entry name" value="Amidase signature (AS) domain"/>
    <property type="match status" value="1"/>
</dbReference>
<dbReference type="OrthoDB" id="9811471at2"/>
<proteinExistence type="predicted"/>
<dbReference type="InterPro" id="IPR036928">
    <property type="entry name" value="AS_sf"/>
</dbReference>
<protein>
    <recommendedName>
        <fullName evidence="1">Amidase domain-containing protein</fullName>
    </recommendedName>
</protein>
<accession>A0A3E0WZZ8</accession>
<feature type="domain" description="Amidase" evidence="1">
    <location>
        <begin position="22"/>
        <end position="186"/>
    </location>
</feature>
<dbReference type="PANTHER" id="PTHR46310:SF7">
    <property type="entry name" value="AMIDASE 1"/>
    <property type="match status" value="1"/>
</dbReference>
<sequence length="238" mass="24920">MLMRLENGFLDLDPLHLPATGSGPLSGLRFAVKDVIDVAGTVTGLGHPLWRSTHAPAASNADCVVRLLAAGAELIGKTHTDELTYSLSGQNAHYGMPPNPAVPNAVPGGSSSGSASVTAAGLVDFAIGTDTGGSVRVPASFCGIYGLRPTHGAVDNRGVAQLAHSFDTVGWFARDARILRAVGHVLLPPSHGLRLQRVRMIREASIVVAPELSVQAEQWLATPGFPLICEKQQPPWGF</sequence>
<organism evidence="2 3">
    <name type="scientific">Alkalilimnicola ehrlichii</name>
    <dbReference type="NCBI Taxonomy" id="351052"/>
    <lineage>
        <taxon>Bacteria</taxon>
        <taxon>Pseudomonadati</taxon>
        <taxon>Pseudomonadota</taxon>
        <taxon>Gammaproteobacteria</taxon>
        <taxon>Chromatiales</taxon>
        <taxon>Ectothiorhodospiraceae</taxon>
        <taxon>Alkalilimnicola</taxon>
    </lineage>
</organism>
<comment type="caution">
    <text evidence="2">The sequence shown here is derived from an EMBL/GenBank/DDBJ whole genome shotgun (WGS) entry which is preliminary data.</text>
</comment>
<dbReference type="EMBL" id="NFZW01000003">
    <property type="protein sequence ID" value="RFA38505.1"/>
    <property type="molecule type" value="Genomic_DNA"/>
</dbReference>
<dbReference type="InterPro" id="IPR023631">
    <property type="entry name" value="Amidase_dom"/>
</dbReference>
<dbReference type="InterPro" id="IPR020556">
    <property type="entry name" value="Amidase_CS"/>
</dbReference>